<dbReference type="SUPFAM" id="SSF51735">
    <property type="entry name" value="NAD(P)-binding Rossmann-fold domains"/>
    <property type="match status" value="1"/>
</dbReference>
<keyword evidence="5" id="KW-1185">Reference proteome</keyword>
<feature type="compositionally biased region" description="Low complexity" evidence="1">
    <location>
        <begin position="16"/>
        <end position="28"/>
    </location>
</feature>
<dbReference type="OrthoDB" id="7323764at2"/>
<dbReference type="PRINTS" id="PR00081">
    <property type="entry name" value="GDHRDH"/>
</dbReference>
<dbReference type="SUPFAM" id="SSF50249">
    <property type="entry name" value="Nucleic acid-binding proteins"/>
    <property type="match status" value="1"/>
</dbReference>
<dbReference type="PANTHER" id="PTHR34075:SF5">
    <property type="entry name" value="BLR3430 PROTEIN"/>
    <property type="match status" value="1"/>
</dbReference>
<accession>A0A1H7HDE5</accession>
<dbReference type="Pfam" id="PF00106">
    <property type="entry name" value="adh_short"/>
    <property type="match status" value="1"/>
</dbReference>
<dbReference type="EMBL" id="FOAN01000001">
    <property type="protein sequence ID" value="SEK46225.1"/>
    <property type="molecule type" value="Genomic_DNA"/>
</dbReference>
<name>A0A1H7HDE5_9HYPH</name>
<dbReference type="InterPro" id="IPR052513">
    <property type="entry name" value="Thioester_dehydratase-like"/>
</dbReference>
<dbReference type="InterPro" id="IPR002878">
    <property type="entry name" value="ChsH2_C"/>
</dbReference>
<dbReference type="Gene3D" id="3.40.50.720">
    <property type="entry name" value="NAD(P)-binding Rossmann-like Domain"/>
    <property type="match status" value="1"/>
</dbReference>
<feature type="domain" description="ChsH2 rubredoxin-like zinc ribbon" evidence="3">
    <location>
        <begin position="37"/>
        <end position="70"/>
    </location>
</feature>
<organism evidence="4 5">
    <name type="scientific">Bosea lupini</name>
    <dbReference type="NCBI Taxonomy" id="1036779"/>
    <lineage>
        <taxon>Bacteria</taxon>
        <taxon>Pseudomonadati</taxon>
        <taxon>Pseudomonadota</taxon>
        <taxon>Alphaproteobacteria</taxon>
        <taxon>Hyphomicrobiales</taxon>
        <taxon>Boseaceae</taxon>
        <taxon>Bosea</taxon>
    </lineage>
</organism>
<dbReference type="Gene3D" id="6.10.30.10">
    <property type="match status" value="1"/>
</dbReference>
<evidence type="ECO:0000313" key="4">
    <source>
        <dbReference type="EMBL" id="SEK46225.1"/>
    </source>
</evidence>
<dbReference type="STRING" id="1036779.SAMN04515666_101577"/>
<sequence>MTEPLSPPRKRSPLNRTRLPSSPPAARSRTSHGLTRAAAEGRFALQKCAHCGTFCYPARDICPQCLATDLPFVDAPNGGKLVSETTVRVPADVYFRERAPWRIGLVELDCGPILVCHLHGDCVEGERVRLSLQLDKGGQAVAFAKPQEETPAMQDDRQWRELTADPKFRRILVTNGRSAVGLAAVDALVKAGARIVHVGVPDNWKPFPEEERLRALPGVKLVPLDLGDERSVRDLAADIGGKTDILVNTAEFVRPGGLTDRQGTSFFQMELAETYMGLVHLAQSFGPSMRMRGADGIDSAAAWVNVLSVYALANWTPFGAHAAAQAGCLSLSHCLRAELRSGGVKVMNVFTGPIDGDWFQTLPPPKVPPRAVAEAIVAGLRNGLEEVFVGDVAQDVRRRLEANPKALERELG</sequence>
<dbReference type="Pfam" id="PF12172">
    <property type="entry name" value="zf-ChsH2"/>
    <property type="match status" value="1"/>
</dbReference>
<dbReference type="InterPro" id="IPR022002">
    <property type="entry name" value="ChsH2_Znr"/>
</dbReference>
<evidence type="ECO:0000313" key="5">
    <source>
        <dbReference type="Proteomes" id="UP000199664"/>
    </source>
</evidence>
<gene>
    <name evidence="4" type="ORF">SAMN04515666_101577</name>
</gene>
<evidence type="ECO:0000259" key="2">
    <source>
        <dbReference type="Pfam" id="PF01796"/>
    </source>
</evidence>
<dbReference type="RefSeq" id="WP_091829566.1">
    <property type="nucleotide sequence ID" value="NZ_FOAN01000001.1"/>
</dbReference>
<dbReference type="PANTHER" id="PTHR34075">
    <property type="entry name" value="BLR3430 PROTEIN"/>
    <property type="match status" value="1"/>
</dbReference>
<dbReference type="AlphaFoldDB" id="A0A1H7HDE5"/>
<feature type="domain" description="ChsH2 C-terminal OB-fold" evidence="2">
    <location>
        <begin position="73"/>
        <end position="131"/>
    </location>
</feature>
<dbReference type="InterPro" id="IPR036291">
    <property type="entry name" value="NAD(P)-bd_dom_sf"/>
</dbReference>
<reference evidence="5" key="1">
    <citation type="submission" date="2016-10" db="EMBL/GenBank/DDBJ databases">
        <authorList>
            <person name="Varghese N."/>
            <person name="Submissions S."/>
        </authorList>
    </citation>
    <scope>NUCLEOTIDE SEQUENCE [LARGE SCALE GENOMIC DNA]</scope>
    <source>
        <strain evidence="5">LMG 26383,CCUG 61248,R- 45681</strain>
    </source>
</reference>
<proteinExistence type="predicted"/>
<dbReference type="InterPro" id="IPR012340">
    <property type="entry name" value="NA-bd_OB-fold"/>
</dbReference>
<feature type="region of interest" description="Disordered" evidence="1">
    <location>
        <begin position="1"/>
        <end position="33"/>
    </location>
</feature>
<dbReference type="InterPro" id="IPR002347">
    <property type="entry name" value="SDR_fam"/>
</dbReference>
<protein>
    <submittedName>
        <fullName evidence="4">Short-chain dehydrogenase</fullName>
    </submittedName>
</protein>
<evidence type="ECO:0000256" key="1">
    <source>
        <dbReference type="SAM" id="MobiDB-lite"/>
    </source>
</evidence>
<dbReference type="Proteomes" id="UP000199664">
    <property type="component" value="Unassembled WGS sequence"/>
</dbReference>
<evidence type="ECO:0000259" key="3">
    <source>
        <dbReference type="Pfam" id="PF12172"/>
    </source>
</evidence>
<dbReference type="Pfam" id="PF01796">
    <property type="entry name" value="OB_ChsH2_C"/>
    <property type="match status" value="1"/>
</dbReference>